<accession>A0A263BUG6</accession>
<proteinExistence type="predicted"/>
<dbReference type="AlphaFoldDB" id="A0A263BUG6"/>
<evidence type="ECO:0000259" key="2">
    <source>
        <dbReference type="Pfam" id="PF12673"/>
    </source>
</evidence>
<dbReference type="Pfam" id="PF12673">
    <property type="entry name" value="SipL"/>
    <property type="match status" value="1"/>
</dbReference>
<evidence type="ECO:0000256" key="1">
    <source>
        <dbReference type="SAM" id="MobiDB-lite"/>
    </source>
</evidence>
<protein>
    <recommendedName>
        <fullName evidence="2">SipL SPOCS domain-containing protein</fullName>
    </recommendedName>
</protein>
<evidence type="ECO:0000313" key="3">
    <source>
        <dbReference type="EMBL" id="OZM56967.1"/>
    </source>
</evidence>
<dbReference type="Proteomes" id="UP000217083">
    <property type="component" value="Unassembled WGS sequence"/>
</dbReference>
<feature type="domain" description="SipL SPOCS" evidence="2">
    <location>
        <begin position="248"/>
        <end position="312"/>
    </location>
</feature>
<keyword evidence="4" id="KW-1185">Reference proteome</keyword>
<evidence type="ECO:0000313" key="4">
    <source>
        <dbReference type="Proteomes" id="UP000217083"/>
    </source>
</evidence>
<organism evidence="3 4">
    <name type="scientific">Lottiidibacillus patelloidae</name>
    <dbReference type="NCBI Taxonomy" id="2670334"/>
    <lineage>
        <taxon>Bacteria</taxon>
        <taxon>Bacillati</taxon>
        <taxon>Bacillota</taxon>
        <taxon>Bacilli</taxon>
        <taxon>Bacillales</taxon>
        <taxon>Bacillaceae</taxon>
        <taxon>Lottiidibacillus</taxon>
    </lineage>
</organism>
<sequence>MPILSQLLGTGPNGEVLTAVLSAELMNRGEIIVLQVKNTSPVAGNLPGPVINELLLNITPKKEKFYMELKSCSKQQWKIYAPEDEKTFQTILYTKETGKGLKPGEKMEVVLKTSKYLEEQTFLEALYSSLDGNSIQLGAGFINVGKKAGCKKVGGNYLYHRVKGKNKTTFFPPKKTTTKCPPLTTKFPPVTTTQVPPVTTTPQPKPCPEPNPQTCCQVVVKGRTQLVGPALYDENDPNLYPITQERTLHVEVKKVLAEKVLICGTVKKEIKYKELKKNFLGKTNMVNGSTHDEMEFHCFIDREDANEGDQFEIVGAHFLSNDMCEPKNFGQHPSNNKFPVAWSFEETAVVKICIRKKL</sequence>
<feature type="region of interest" description="Disordered" evidence="1">
    <location>
        <begin position="181"/>
        <end position="207"/>
    </location>
</feature>
<reference evidence="4" key="1">
    <citation type="submission" date="2017-08" db="EMBL/GenBank/DDBJ databases">
        <authorList>
            <person name="Huang Z."/>
        </authorList>
    </citation>
    <scope>NUCLEOTIDE SEQUENCE [LARGE SCALE GENOMIC DNA]</scope>
    <source>
        <strain evidence="4">SA5d-4</strain>
    </source>
</reference>
<dbReference type="InterPro" id="IPR024300">
    <property type="entry name" value="SipL_SPOCS_dom"/>
</dbReference>
<feature type="compositionally biased region" description="Low complexity" evidence="1">
    <location>
        <begin position="181"/>
        <end position="202"/>
    </location>
</feature>
<dbReference type="EMBL" id="NPIA01000004">
    <property type="protein sequence ID" value="OZM56967.1"/>
    <property type="molecule type" value="Genomic_DNA"/>
</dbReference>
<dbReference type="RefSeq" id="WP_094924498.1">
    <property type="nucleotide sequence ID" value="NZ_NPIA01000004.1"/>
</dbReference>
<comment type="caution">
    <text evidence="3">The sequence shown here is derived from an EMBL/GenBank/DDBJ whole genome shotgun (WGS) entry which is preliminary data.</text>
</comment>
<name>A0A263BUG6_9BACI</name>
<gene>
    <name evidence="3" type="ORF">CIB95_09355</name>
</gene>
<reference evidence="3 4" key="2">
    <citation type="submission" date="2017-09" db="EMBL/GenBank/DDBJ databases">
        <title>Bacillus patelloidae sp. nov., isolated from the intestinal tract of a marine limpet.</title>
        <authorList>
            <person name="Liu R."/>
            <person name="Dong C."/>
            <person name="Shao Z."/>
        </authorList>
    </citation>
    <scope>NUCLEOTIDE SEQUENCE [LARGE SCALE GENOMIC DNA]</scope>
    <source>
        <strain evidence="3 4">SA5d-4</strain>
    </source>
</reference>